<dbReference type="EMBL" id="KQ241938">
    <property type="protein sequence ID" value="KNC82308.1"/>
    <property type="molecule type" value="Genomic_DNA"/>
</dbReference>
<evidence type="ECO:0000313" key="2">
    <source>
        <dbReference type="Proteomes" id="UP000054560"/>
    </source>
</evidence>
<organism evidence="1 2">
    <name type="scientific">Sphaeroforma arctica JP610</name>
    <dbReference type="NCBI Taxonomy" id="667725"/>
    <lineage>
        <taxon>Eukaryota</taxon>
        <taxon>Ichthyosporea</taxon>
        <taxon>Ichthyophonida</taxon>
        <taxon>Sphaeroforma</taxon>
    </lineage>
</organism>
<keyword evidence="2" id="KW-1185">Reference proteome</keyword>
<evidence type="ECO:0000313" key="1">
    <source>
        <dbReference type="EMBL" id="KNC82308.1"/>
    </source>
</evidence>
<sequence>MVPTPDLLRAFLFYCYRQGVSLDQVKKIRSAASNYYRSDGLTEIPPSAWRHAIQAQDHRPLDPPAPSSRGCRCTLAPLLVTYWLIGARRAANKTLGPNSFIFEPVNRVRIVNLYKSKVIARPVDQLTFDFFYAHLLDVVDTRSVPLSPAMVLNTMNDSESITLVRREFVRAGLARTVTD</sequence>
<dbReference type="Proteomes" id="UP000054560">
    <property type="component" value="Unassembled WGS sequence"/>
</dbReference>
<gene>
    <name evidence="1" type="ORF">SARC_05400</name>
</gene>
<proteinExistence type="predicted"/>
<dbReference type="GeneID" id="25905904"/>
<name>A0A0L0G286_9EUKA</name>
<dbReference type="RefSeq" id="XP_014156210.1">
    <property type="nucleotide sequence ID" value="XM_014300735.1"/>
</dbReference>
<dbReference type="AlphaFoldDB" id="A0A0L0G286"/>
<reference evidence="1 2" key="1">
    <citation type="submission" date="2011-02" db="EMBL/GenBank/DDBJ databases">
        <title>The Genome Sequence of Sphaeroforma arctica JP610.</title>
        <authorList>
            <consortium name="The Broad Institute Genome Sequencing Platform"/>
            <person name="Russ C."/>
            <person name="Cuomo C."/>
            <person name="Young S.K."/>
            <person name="Zeng Q."/>
            <person name="Gargeya S."/>
            <person name="Alvarado L."/>
            <person name="Berlin A."/>
            <person name="Chapman S.B."/>
            <person name="Chen Z."/>
            <person name="Freedman E."/>
            <person name="Gellesch M."/>
            <person name="Goldberg J."/>
            <person name="Griggs A."/>
            <person name="Gujja S."/>
            <person name="Heilman E."/>
            <person name="Heiman D."/>
            <person name="Howarth C."/>
            <person name="Mehta T."/>
            <person name="Neiman D."/>
            <person name="Pearson M."/>
            <person name="Roberts A."/>
            <person name="Saif S."/>
            <person name="Shea T."/>
            <person name="Shenoy N."/>
            <person name="Sisk P."/>
            <person name="Stolte C."/>
            <person name="Sykes S."/>
            <person name="White J."/>
            <person name="Yandava C."/>
            <person name="Burger G."/>
            <person name="Gray M.W."/>
            <person name="Holland P.W.H."/>
            <person name="King N."/>
            <person name="Lang F.B.F."/>
            <person name="Roger A.J."/>
            <person name="Ruiz-Trillo I."/>
            <person name="Haas B."/>
            <person name="Nusbaum C."/>
            <person name="Birren B."/>
        </authorList>
    </citation>
    <scope>NUCLEOTIDE SEQUENCE [LARGE SCALE GENOMIC DNA]</scope>
    <source>
        <strain evidence="1 2">JP610</strain>
    </source>
</reference>
<accession>A0A0L0G286</accession>
<protein>
    <submittedName>
        <fullName evidence="1">Uncharacterized protein</fullName>
    </submittedName>
</protein>